<evidence type="ECO:0000256" key="9">
    <source>
        <dbReference type="RuleBase" id="RU365100"/>
    </source>
</evidence>
<dbReference type="GO" id="GO:0016757">
    <property type="term" value="F:glycosyltransferase activity"/>
    <property type="evidence" value="ECO:0007669"/>
    <property type="project" value="UniProtKB-KW"/>
</dbReference>
<dbReference type="Pfam" id="PF17767">
    <property type="entry name" value="NAPRTase_N"/>
    <property type="match status" value="1"/>
</dbReference>
<evidence type="ECO:0000256" key="7">
    <source>
        <dbReference type="ARBA" id="ARBA00022679"/>
    </source>
</evidence>
<dbReference type="Gene3D" id="3.20.140.10">
    <property type="entry name" value="nicotinate phosphoribosyltransferase"/>
    <property type="match status" value="3"/>
</dbReference>
<keyword evidence="6 9" id="KW-0662">Pyridine nucleotide biosynthesis</keyword>
<dbReference type="GO" id="GO:0004516">
    <property type="term" value="F:nicotinate phosphoribosyltransferase activity"/>
    <property type="evidence" value="ECO:0007669"/>
    <property type="project" value="UniProtKB-UniRule"/>
</dbReference>
<evidence type="ECO:0000313" key="13">
    <source>
        <dbReference type="EMBL" id="PSF39281.1"/>
    </source>
</evidence>
<dbReference type="Pfam" id="PF17956">
    <property type="entry name" value="NAPRTase_C"/>
    <property type="match status" value="1"/>
</dbReference>
<evidence type="ECO:0000256" key="4">
    <source>
        <dbReference type="ARBA" id="ARBA00022553"/>
    </source>
</evidence>
<dbReference type="InterPro" id="IPR036068">
    <property type="entry name" value="Nicotinate_pribotase-like_C"/>
</dbReference>
<dbReference type="AlphaFoldDB" id="A0A2T1M363"/>
<evidence type="ECO:0000313" key="14">
    <source>
        <dbReference type="Proteomes" id="UP000239001"/>
    </source>
</evidence>
<dbReference type="GO" id="GO:0005829">
    <property type="term" value="C:cytosol"/>
    <property type="evidence" value="ECO:0007669"/>
    <property type="project" value="TreeGrafter"/>
</dbReference>
<gene>
    <name evidence="13" type="ORF">C7H19_00385</name>
</gene>
<keyword evidence="13" id="KW-0328">Glycosyltransferase</keyword>
<evidence type="ECO:0000256" key="5">
    <source>
        <dbReference type="ARBA" id="ARBA00022598"/>
    </source>
</evidence>
<dbReference type="NCBIfam" id="NF009131">
    <property type="entry name" value="PRK12484.1"/>
    <property type="match status" value="1"/>
</dbReference>
<comment type="pathway">
    <text evidence="1 9">Cofactor biosynthesis; NAD(+) biosynthesis; nicotinate D-ribonucleotide from nicotinate: step 1/1.</text>
</comment>
<evidence type="ECO:0000256" key="3">
    <source>
        <dbReference type="ARBA" id="ARBA00013236"/>
    </source>
</evidence>
<evidence type="ECO:0000256" key="1">
    <source>
        <dbReference type="ARBA" id="ARBA00004952"/>
    </source>
</evidence>
<comment type="similarity">
    <text evidence="2 9">Belongs to the NAPRTase family.</text>
</comment>
<proteinExistence type="inferred from homology"/>
<dbReference type="InterPro" id="IPR041619">
    <property type="entry name" value="NAPRTase_C"/>
</dbReference>
<dbReference type="UniPathway" id="UPA00253">
    <property type="reaction ID" value="UER00457"/>
</dbReference>
<protein>
    <recommendedName>
        <fullName evidence="3 9">Nicotinate phosphoribosyltransferase</fullName>
        <ecNumber evidence="3 9">6.3.4.21</ecNumber>
    </recommendedName>
</protein>
<dbReference type="InterPro" id="IPR006405">
    <property type="entry name" value="Nic_PRibTrfase_pncB"/>
</dbReference>
<dbReference type="Pfam" id="PF04095">
    <property type="entry name" value="NAPRTase"/>
    <property type="match status" value="1"/>
</dbReference>
<dbReference type="GO" id="GO:0034355">
    <property type="term" value="P:NAD+ biosynthetic process via the salvage pathway"/>
    <property type="evidence" value="ECO:0007669"/>
    <property type="project" value="TreeGrafter"/>
</dbReference>
<dbReference type="OrthoDB" id="9770610at2"/>
<dbReference type="Proteomes" id="UP000239001">
    <property type="component" value="Unassembled WGS sequence"/>
</dbReference>
<dbReference type="InterPro" id="IPR041525">
    <property type="entry name" value="N/Namide_PRibTrfase"/>
</dbReference>
<evidence type="ECO:0000256" key="6">
    <source>
        <dbReference type="ARBA" id="ARBA00022642"/>
    </source>
</evidence>
<feature type="domain" description="Nicotinate phosphoribosyltransferase C-terminal" evidence="12">
    <location>
        <begin position="383"/>
        <end position="443"/>
    </location>
</feature>
<keyword evidence="5 9" id="KW-0436">Ligase</keyword>
<dbReference type="InterPro" id="IPR040727">
    <property type="entry name" value="NAPRTase_N"/>
</dbReference>
<sequence length="447" mass="49240">MTPNAQTLNPTPDDYSLLTDLYQLTMIACYCGEGIENYPASFELFTRRLPPNFGYLIAMGLAQGLEYLQSFHFTSNHLEALEKTGIFTHAPKKFWSTLASGKFTGDVYAVAEGSPIFANEPILRIEAPLWQAQLVETYLLNTINYQTLIATKSARIRDVAGDDAILLEFGTRRAFSPQGAMWAARAALAAGLDSTSNVATALKLGIKPSGTMAHSFIMAVGALEGGEDEAFRIFHRYFPNAPLLIDTYDTIEAAKRLSEQIKAGKIQVSGVRIDSGDLVTLSQKVRGFLPDSLLFASGDLDEWEITRLKELGACFDGYGLGTKLVTGTPVNGVYKLVEIKGIPTMKKSTDKITYPGRKQIFRSQDDLQIYSDRIALIEETPNHQEIPLLELVMKQGEVIQQPESLTTIQQRTRINVTKLPPSTRQINAPNSLSISLSTALKNLIDHA</sequence>
<dbReference type="CDD" id="cd01570">
    <property type="entry name" value="NAPRTase_A"/>
    <property type="match status" value="1"/>
</dbReference>
<name>A0A2T1M363_9CHRO</name>
<dbReference type="RefSeq" id="WP_106454903.1">
    <property type="nucleotide sequence ID" value="NZ_PXOH01000001.1"/>
</dbReference>
<dbReference type="Gene3D" id="3.20.20.70">
    <property type="entry name" value="Aldolase class I"/>
    <property type="match status" value="1"/>
</dbReference>
<reference evidence="13 14" key="2">
    <citation type="submission" date="2018-03" db="EMBL/GenBank/DDBJ databases">
        <authorList>
            <person name="Keele B.F."/>
        </authorList>
    </citation>
    <scope>NUCLEOTIDE SEQUENCE [LARGE SCALE GENOMIC DNA]</scope>
    <source>
        <strain evidence="13 14">CCALA 016</strain>
    </source>
</reference>
<dbReference type="NCBIfam" id="NF006696">
    <property type="entry name" value="PRK09243.1-3"/>
    <property type="match status" value="1"/>
</dbReference>
<comment type="caution">
    <text evidence="13">The sequence shown here is derived from an EMBL/GenBank/DDBJ whole genome shotgun (WGS) entry which is preliminary data.</text>
</comment>
<dbReference type="InterPro" id="IPR007229">
    <property type="entry name" value="Nic_PRibTrfase-Fam"/>
</dbReference>
<dbReference type="PANTHER" id="PTHR11098">
    <property type="entry name" value="NICOTINATE PHOSPHORIBOSYLTRANSFERASE"/>
    <property type="match status" value="1"/>
</dbReference>
<evidence type="ECO:0000256" key="8">
    <source>
        <dbReference type="ARBA" id="ARBA00048668"/>
    </source>
</evidence>
<keyword evidence="14" id="KW-1185">Reference proteome</keyword>
<evidence type="ECO:0000256" key="2">
    <source>
        <dbReference type="ARBA" id="ARBA00010897"/>
    </source>
</evidence>
<feature type="domain" description="Nicotinate/nicotinamide phosphoribosyltransferase" evidence="10">
    <location>
        <begin position="167"/>
        <end position="285"/>
    </location>
</feature>
<evidence type="ECO:0000259" key="12">
    <source>
        <dbReference type="Pfam" id="PF17956"/>
    </source>
</evidence>
<dbReference type="InterPro" id="IPR013785">
    <property type="entry name" value="Aldolase_TIM"/>
</dbReference>
<evidence type="ECO:0000259" key="10">
    <source>
        <dbReference type="Pfam" id="PF04095"/>
    </source>
</evidence>
<dbReference type="EMBL" id="PXOH01000001">
    <property type="protein sequence ID" value="PSF39281.1"/>
    <property type="molecule type" value="Genomic_DNA"/>
</dbReference>
<comment type="function">
    <text evidence="9">Catalyzes the first step in the biosynthesis of NAD from nicotinic acid, the ATP-dependent synthesis of beta-nicotinate D-ribonucleotide from nicotinate and 5-phospho-D-ribose 1-phosphate.</text>
</comment>
<dbReference type="SUPFAM" id="SSF51690">
    <property type="entry name" value="Nicotinate/Quinolinate PRTase C-terminal domain-like"/>
    <property type="match status" value="1"/>
</dbReference>
<dbReference type="NCBIfam" id="TIGR01513">
    <property type="entry name" value="NAPRTase_put"/>
    <property type="match status" value="1"/>
</dbReference>
<evidence type="ECO:0000259" key="11">
    <source>
        <dbReference type="Pfam" id="PF17767"/>
    </source>
</evidence>
<accession>A0A2T1M363</accession>
<comment type="PTM">
    <text evidence="9">Transiently phosphorylated on a His residue during the reaction cycle. Phosphorylation strongly increases the affinity for substrates and increases the rate of nicotinate D-ribonucleotide production. Dephosphorylation regenerates the low-affinity form of the enzyme, leading to product release.</text>
</comment>
<dbReference type="PIRSF" id="PIRSF000484">
    <property type="entry name" value="NAPRT"/>
    <property type="match status" value="1"/>
</dbReference>
<comment type="catalytic activity">
    <reaction evidence="8 9">
        <text>5-phospho-alpha-D-ribose 1-diphosphate + nicotinate + ATP + H2O = nicotinate beta-D-ribonucleotide + ADP + phosphate + diphosphate</text>
        <dbReference type="Rhea" id="RHEA:36163"/>
        <dbReference type="ChEBI" id="CHEBI:15377"/>
        <dbReference type="ChEBI" id="CHEBI:30616"/>
        <dbReference type="ChEBI" id="CHEBI:32544"/>
        <dbReference type="ChEBI" id="CHEBI:33019"/>
        <dbReference type="ChEBI" id="CHEBI:43474"/>
        <dbReference type="ChEBI" id="CHEBI:57502"/>
        <dbReference type="ChEBI" id="CHEBI:58017"/>
        <dbReference type="ChEBI" id="CHEBI:456216"/>
        <dbReference type="EC" id="6.3.4.21"/>
    </reaction>
</comment>
<dbReference type="PANTHER" id="PTHR11098:SF1">
    <property type="entry name" value="NICOTINATE PHOSPHORIBOSYLTRANSFERASE"/>
    <property type="match status" value="1"/>
</dbReference>
<organism evidence="13 14">
    <name type="scientific">Aphanothece hegewaldii CCALA 016</name>
    <dbReference type="NCBI Taxonomy" id="2107694"/>
    <lineage>
        <taxon>Bacteria</taxon>
        <taxon>Bacillati</taxon>
        <taxon>Cyanobacteriota</taxon>
        <taxon>Cyanophyceae</taxon>
        <taxon>Oscillatoriophycideae</taxon>
        <taxon>Chroococcales</taxon>
        <taxon>Aphanothecaceae</taxon>
        <taxon>Aphanothece</taxon>
    </lineage>
</organism>
<keyword evidence="7 9" id="KW-0808">Transferase</keyword>
<dbReference type="EC" id="6.3.4.21" evidence="3 9"/>
<keyword evidence="4" id="KW-0597">Phosphoprotein</keyword>
<reference evidence="13 14" key="1">
    <citation type="submission" date="2018-03" db="EMBL/GenBank/DDBJ databases">
        <title>The ancient ancestry and fast evolution of plastids.</title>
        <authorList>
            <person name="Moore K.R."/>
            <person name="Magnabosco C."/>
            <person name="Momper L."/>
            <person name="Gold D.A."/>
            <person name="Bosak T."/>
            <person name="Fournier G.P."/>
        </authorList>
    </citation>
    <scope>NUCLEOTIDE SEQUENCE [LARGE SCALE GENOMIC DNA]</scope>
    <source>
        <strain evidence="13 14">CCALA 016</strain>
    </source>
</reference>
<dbReference type="SUPFAM" id="SSF54675">
    <property type="entry name" value="Nicotinate/Quinolinate PRTase N-terminal domain-like"/>
    <property type="match status" value="1"/>
</dbReference>
<feature type="domain" description="Nicotinate phosphoribosyltransferase N-terminal" evidence="11">
    <location>
        <begin position="17"/>
        <end position="144"/>
    </location>
</feature>